<feature type="domain" description="YprB ribonuclease H-like" evidence="1">
    <location>
        <begin position="4"/>
        <end position="147"/>
    </location>
</feature>
<dbReference type="InterPro" id="IPR012337">
    <property type="entry name" value="RNaseH-like_sf"/>
</dbReference>
<dbReference type="Pfam" id="PF13482">
    <property type="entry name" value="RNase_H_2"/>
    <property type="match status" value="1"/>
</dbReference>
<organism evidence="2">
    <name type="scientific">hydrothermal vent metagenome</name>
    <dbReference type="NCBI Taxonomy" id="652676"/>
    <lineage>
        <taxon>unclassified sequences</taxon>
        <taxon>metagenomes</taxon>
        <taxon>ecological metagenomes</taxon>
    </lineage>
</organism>
<proteinExistence type="predicted"/>
<evidence type="ECO:0000259" key="1">
    <source>
        <dbReference type="Pfam" id="PF13482"/>
    </source>
</evidence>
<reference evidence="2" key="1">
    <citation type="submission" date="2018-06" db="EMBL/GenBank/DDBJ databases">
        <authorList>
            <person name="Zhirakovskaya E."/>
        </authorList>
    </citation>
    <scope>NUCLEOTIDE SEQUENCE</scope>
</reference>
<evidence type="ECO:0000313" key="2">
    <source>
        <dbReference type="EMBL" id="VAX26418.1"/>
    </source>
</evidence>
<protein>
    <recommendedName>
        <fullName evidence="1">YprB ribonuclease H-like domain-containing protein</fullName>
    </recommendedName>
</protein>
<dbReference type="SUPFAM" id="SSF53098">
    <property type="entry name" value="Ribonuclease H-like"/>
    <property type="match status" value="1"/>
</dbReference>
<dbReference type="GO" id="GO:0003676">
    <property type="term" value="F:nucleic acid binding"/>
    <property type="evidence" value="ECO:0007669"/>
    <property type="project" value="InterPro"/>
</dbReference>
<dbReference type="AlphaFoldDB" id="A0A3B1CQY8"/>
<sequence>MNIVYFDLETQKSAEEVGGWGNKQMMRVSIGVTYSSETKTFKVYEEEDMPVLIATLQTADLVIGYNHIGFDYSVLSYYTALDFSKLPTLDLMVDLRKQMGRRLKLDNVAHASLKTGKSAHGLQAIDWFHAGKFAEIALYCKEDVRITRDVHLFGCENKFVYYHDKKNQLKKVVVDW</sequence>
<gene>
    <name evidence="2" type="ORF">MNBD_NITROSPIRAE01-1685</name>
</gene>
<name>A0A3B1CQY8_9ZZZZ</name>
<dbReference type="InterPro" id="IPR036397">
    <property type="entry name" value="RNaseH_sf"/>
</dbReference>
<dbReference type="InterPro" id="IPR038720">
    <property type="entry name" value="YprB_RNase_H-like_dom"/>
</dbReference>
<dbReference type="Gene3D" id="3.30.420.10">
    <property type="entry name" value="Ribonuclease H-like superfamily/Ribonuclease H"/>
    <property type="match status" value="1"/>
</dbReference>
<accession>A0A3B1CQY8</accession>
<dbReference type="EMBL" id="UOGF01000011">
    <property type="protein sequence ID" value="VAX26418.1"/>
    <property type="molecule type" value="Genomic_DNA"/>
</dbReference>